<organism evidence="2 3">
    <name type="scientific">Knoellia locipacati</name>
    <dbReference type="NCBI Taxonomy" id="882824"/>
    <lineage>
        <taxon>Bacteria</taxon>
        <taxon>Bacillati</taxon>
        <taxon>Actinomycetota</taxon>
        <taxon>Actinomycetes</taxon>
        <taxon>Micrococcales</taxon>
        <taxon>Intrasporangiaceae</taxon>
        <taxon>Knoellia</taxon>
    </lineage>
</organism>
<dbReference type="PANTHER" id="PTHR37305:SF1">
    <property type="entry name" value="MEMBRANE PROTEIN"/>
    <property type="match status" value="1"/>
</dbReference>
<dbReference type="RefSeq" id="WP_246136158.1">
    <property type="nucleotide sequence ID" value="NZ_BAABDN010000001.1"/>
</dbReference>
<feature type="transmembrane region" description="Helical" evidence="1">
    <location>
        <begin position="153"/>
        <end position="178"/>
    </location>
</feature>
<feature type="transmembrane region" description="Helical" evidence="1">
    <location>
        <begin position="20"/>
        <end position="43"/>
    </location>
</feature>
<feature type="transmembrane region" description="Helical" evidence="1">
    <location>
        <begin position="114"/>
        <end position="141"/>
    </location>
</feature>
<dbReference type="GO" id="GO:0005886">
    <property type="term" value="C:plasma membrane"/>
    <property type="evidence" value="ECO:0007669"/>
    <property type="project" value="UniProtKB-SubCell"/>
</dbReference>
<dbReference type="Proteomes" id="UP000321793">
    <property type="component" value="Unassembled WGS sequence"/>
</dbReference>
<dbReference type="PANTHER" id="PTHR37305">
    <property type="entry name" value="INTEGRAL MEMBRANE PROTEIN-RELATED"/>
    <property type="match status" value="1"/>
</dbReference>
<dbReference type="EMBL" id="BKBA01000008">
    <property type="protein sequence ID" value="GEQ14231.1"/>
    <property type="molecule type" value="Genomic_DNA"/>
</dbReference>
<name>A0A512T252_9MICO</name>
<evidence type="ECO:0000313" key="3">
    <source>
        <dbReference type="Proteomes" id="UP000321793"/>
    </source>
</evidence>
<proteinExistence type="predicted"/>
<protein>
    <submittedName>
        <fullName evidence="2">ABC transporter permease</fullName>
    </submittedName>
</protein>
<reference evidence="2 3" key="1">
    <citation type="submission" date="2019-07" db="EMBL/GenBank/DDBJ databases">
        <title>Whole genome shotgun sequence of Knoellia locipacati NBRC 109775.</title>
        <authorList>
            <person name="Hosoyama A."/>
            <person name="Uohara A."/>
            <person name="Ohji S."/>
            <person name="Ichikawa N."/>
        </authorList>
    </citation>
    <scope>NUCLEOTIDE SEQUENCE [LARGE SCALE GENOMIC DNA]</scope>
    <source>
        <strain evidence="2 3">NBRC 109775</strain>
    </source>
</reference>
<dbReference type="GO" id="GO:0140359">
    <property type="term" value="F:ABC-type transporter activity"/>
    <property type="evidence" value="ECO:0007669"/>
    <property type="project" value="InterPro"/>
</dbReference>
<keyword evidence="3" id="KW-1185">Reference proteome</keyword>
<keyword evidence="1" id="KW-0812">Transmembrane</keyword>
<evidence type="ECO:0000313" key="2">
    <source>
        <dbReference type="EMBL" id="GEQ14231.1"/>
    </source>
</evidence>
<keyword evidence="1" id="KW-1133">Transmembrane helix</keyword>
<comment type="caution">
    <text evidence="2">The sequence shown here is derived from an EMBL/GenBank/DDBJ whole genome shotgun (WGS) entry which is preliminary data.</text>
</comment>
<feature type="transmembrane region" description="Helical" evidence="1">
    <location>
        <begin position="185"/>
        <end position="206"/>
    </location>
</feature>
<keyword evidence="1" id="KW-0472">Membrane</keyword>
<accession>A0A512T252</accession>
<feature type="transmembrane region" description="Helical" evidence="1">
    <location>
        <begin position="63"/>
        <end position="85"/>
    </location>
</feature>
<sequence>MMVNSIRSEFLKFFTTRLWWGLAIAMFFGGALFAVILGIVLTLEPDPEAVARGQQVVGTPLQVANSVYTAGLTIGYTLTLVIGIMQIGSEYRHKTVSSTFLSTPRRVRVMLAKVVALLGIGAIYGLISLVGSVVAGAIVLQARGADPFPGPEVLRALALSLLVLGLWALIGLGVGILIPNQVAALLIAVGVAWIIEPLAGFALGFWEFGRDHIVHFLPSQATNAIVEGVTQGGSNAAQPLSWWAAALVLAAYAAVLSAVGTWRTVRQDIS</sequence>
<evidence type="ECO:0000256" key="1">
    <source>
        <dbReference type="SAM" id="Phobius"/>
    </source>
</evidence>
<feature type="transmembrane region" description="Helical" evidence="1">
    <location>
        <begin position="240"/>
        <end position="262"/>
    </location>
</feature>
<gene>
    <name evidence="2" type="ORF">KLO01_22780</name>
</gene>
<dbReference type="AlphaFoldDB" id="A0A512T252"/>